<evidence type="ECO:0000256" key="5">
    <source>
        <dbReference type="ARBA" id="ARBA00023136"/>
    </source>
</evidence>
<evidence type="ECO:0000259" key="7">
    <source>
        <dbReference type="Pfam" id="PF09335"/>
    </source>
</evidence>
<name>A0ABP3PRZ0_9PROT</name>
<evidence type="ECO:0000256" key="6">
    <source>
        <dbReference type="RuleBase" id="RU366058"/>
    </source>
</evidence>
<gene>
    <name evidence="8" type="ORF">GCM10009416_10740</name>
</gene>
<sequence>MAAHHDAAAPAAWRRLWPLALIAAAAALAYALGLHRWLSFESLGAHRAALAGFVSASPVLAALLYVAAYVVVVAFSLPGGAVMTVAGGFLFGPWLGAALAVAGATLGASALFLAARHALAETLARRAGPLLGRVRDELRRDGFWYLLSIRLIPVVPFWLANLAPALAGMPFPAYAAATLIGIVPGTAVFAGIGAGLGQILDAGGRPDLSVIFSPGVLLPLVGLAALSLLGAVGGRYLRARRRASN</sequence>
<proteinExistence type="inferred from homology"/>
<keyword evidence="9" id="KW-1185">Reference proteome</keyword>
<dbReference type="PANTHER" id="PTHR12677">
    <property type="entry name" value="GOLGI APPARATUS MEMBRANE PROTEIN TVP38-RELATED"/>
    <property type="match status" value="1"/>
</dbReference>
<dbReference type="InterPro" id="IPR015414">
    <property type="entry name" value="TMEM64"/>
</dbReference>
<dbReference type="RefSeq" id="WP_343894127.1">
    <property type="nucleotide sequence ID" value="NZ_BAAAFZ010000008.1"/>
</dbReference>
<feature type="transmembrane region" description="Helical" evidence="6">
    <location>
        <begin position="143"/>
        <end position="167"/>
    </location>
</feature>
<dbReference type="EMBL" id="BAAAFZ010000008">
    <property type="protein sequence ID" value="GAA0573880.1"/>
    <property type="molecule type" value="Genomic_DNA"/>
</dbReference>
<feature type="domain" description="VTT" evidence="7">
    <location>
        <begin position="80"/>
        <end position="194"/>
    </location>
</feature>
<protein>
    <recommendedName>
        <fullName evidence="6">TVP38/TMEM64 family membrane protein</fullName>
    </recommendedName>
</protein>
<organism evidence="8 9">
    <name type="scientific">Craurococcus roseus</name>
    <dbReference type="NCBI Taxonomy" id="77585"/>
    <lineage>
        <taxon>Bacteria</taxon>
        <taxon>Pseudomonadati</taxon>
        <taxon>Pseudomonadota</taxon>
        <taxon>Alphaproteobacteria</taxon>
        <taxon>Acetobacterales</taxon>
        <taxon>Acetobacteraceae</taxon>
        <taxon>Craurococcus</taxon>
    </lineage>
</organism>
<evidence type="ECO:0000313" key="9">
    <source>
        <dbReference type="Proteomes" id="UP001501588"/>
    </source>
</evidence>
<feature type="transmembrane region" description="Helical" evidence="6">
    <location>
        <begin position="208"/>
        <end position="232"/>
    </location>
</feature>
<evidence type="ECO:0000256" key="1">
    <source>
        <dbReference type="ARBA" id="ARBA00004651"/>
    </source>
</evidence>
<evidence type="ECO:0000256" key="3">
    <source>
        <dbReference type="ARBA" id="ARBA00022692"/>
    </source>
</evidence>
<feature type="transmembrane region" description="Helical" evidence="6">
    <location>
        <begin position="173"/>
        <end position="196"/>
    </location>
</feature>
<dbReference type="Proteomes" id="UP001501588">
    <property type="component" value="Unassembled WGS sequence"/>
</dbReference>
<accession>A0ABP3PRZ0</accession>
<comment type="caution">
    <text evidence="8">The sequence shown here is derived from an EMBL/GenBank/DDBJ whole genome shotgun (WGS) entry which is preliminary data.</text>
</comment>
<dbReference type="PANTHER" id="PTHR12677:SF59">
    <property type="entry name" value="GOLGI APPARATUS MEMBRANE PROTEIN TVP38-RELATED"/>
    <property type="match status" value="1"/>
</dbReference>
<evidence type="ECO:0000256" key="4">
    <source>
        <dbReference type="ARBA" id="ARBA00022989"/>
    </source>
</evidence>
<feature type="transmembrane region" description="Helical" evidence="6">
    <location>
        <begin position="50"/>
        <end position="74"/>
    </location>
</feature>
<reference evidence="9" key="1">
    <citation type="journal article" date="2019" name="Int. J. Syst. Evol. Microbiol.">
        <title>The Global Catalogue of Microorganisms (GCM) 10K type strain sequencing project: providing services to taxonomists for standard genome sequencing and annotation.</title>
        <authorList>
            <consortium name="The Broad Institute Genomics Platform"/>
            <consortium name="The Broad Institute Genome Sequencing Center for Infectious Disease"/>
            <person name="Wu L."/>
            <person name="Ma J."/>
        </authorList>
    </citation>
    <scope>NUCLEOTIDE SEQUENCE [LARGE SCALE GENOMIC DNA]</scope>
    <source>
        <strain evidence="9">JCM 9933</strain>
    </source>
</reference>
<keyword evidence="2 6" id="KW-1003">Cell membrane</keyword>
<evidence type="ECO:0000313" key="8">
    <source>
        <dbReference type="EMBL" id="GAA0573880.1"/>
    </source>
</evidence>
<comment type="subcellular location">
    <subcellularLocation>
        <location evidence="1 6">Cell membrane</location>
        <topology evidence="1 6">Multi-pass membrane protein</topology>
    </subcellularLocation>
</comment>
<comment type="similarity">
    <text evidence="6">Belongs to the TVP38/TMEM64 family.</text>
</comment>
<keyword evidence="4 6" id="KW-1133">Transmembrane helix</keyword>
<dbReference type="InterPro" id="IPR032816">
    <property type="entry name" value="VTT_dom"/>
</dbReference>
<feature type="transmembrane region" description="Helical" evidence="6">
    <location>
        <begin position="16"/>
        <end position="38"/>
    </location>
</feature>
<keyword evidence="3 6" id="KW-0812">Transmembrane</keyword>
<evidence type="ECO:0000256" key="2">
    <source>
        <dbReference type="ARBA" id="ARBA00022475"/>
    </source>
</evidence>
<keyword evidence="5 6" id="KW-0472">Membrane</keyword>
<dbReference type="Pfam" id="PF09335">
    <property type="entry name" value="VTT_dom"/>
    <property type="match status" value="1"/>
</dbReference>